<dbReference type="GO" id="GO:0005737">
    <property type="term" value="C:cytoplasm"/>
    <property type="evidence" value="ECO:0007669"/>
    <property type="project" value="TreeGrafter"/>
</dbReference>
<comment type="caution">
    <text evidence="4">The sequence shown here is derived from an EMBL/GenBank/DDBJ whole genome shotgun (WGS) entry which is preliminary data.</text>
</comment>
<accession>A0A368H7N0</accession>
<evidence type="ECO:0000313" key="4">
    <source>
        <dbReference type="EMBL" id="RCN51307.1"/>
    </source>
</evidence>
<feature type="compositionally biased region" description="Polar residues" evidence="2">
    <location>
        <begin position="559"/>
        <end position="576"/>
    </location>
</feature>
<dbReference type="OrthoDB" id="19311at2759"/>
<dbReference type="GO" id="GO:0051056">
    <property type="term" value="P:regulation of small GTPase mediated signal transduction"/>
    <property type="evidence" value="ECO:0007669"/>
    <property type="project" value="InterPro"/>
</dbReference>
<organism evidence="4 5">
    <name type="scientific">Ancylostoma caninum</name>
    <name type="common">Dog hookworm</name>
    <dbReference type="NCBI Taxonomy" id="29170"/>
    <lineage>
        <taxon>Eukaryota</taxon>
        <taxon>Metazoa</taxon>
        <taxon>Ecdysozoa</taxon>
        <taxon>Nematoda</taxon>
        <taxon>Chromadorea</taxon>
        <taxon>Rhabditida</taxon>
        <taxon>Rhabditina</taxon>
        <taxon>Rhabditomorpha</taxon>
        <taxon>Strongyloidea</taxon>
        <taxon>Ancylostomatidae</taxon>
        <taxon>Ancylostomatinae</taxon>
        <taxon>Ancylostoma</taxon>
    </lineage>
</organism>
<dbReference type="PROSITE" id="PS50085">
    <property type="entry name" value="RAPGAP"/>
    <property type="match status" value="1"/>
</dbReference>
<feature type="domain" description="Rap-GAP" evidence="3">
    <location>
        <begin position="1109"/>
        <end position="1309"/>
    </location>
</feature>
<dbReference type="Pfam" id="PF02145">
    <property type="entry name" value="Rap_GAP"/>
    <property type="match status" value="1"/>
</dbReference>
<dbReference type="EMBL" id="JOJR01000014">
    <property type="protein sequence ID" value="RCN51307.1"/>
    <property type="molecule type" value="Genomic_DNA"/>
</dbReference>
<keyword evidence="5" id="KW-1185">Reference proteome</keyword>
<reference evidence="4 5" key="1">
    <citation type="submission" date="2014-10" db="EMBL/GenBank/DDBJ databases">
        <title>Draft genome of the hookworm Ancylostoma caninum.</title>
        <authorList>
            <person name="Mitreva M."/>
        </authorList>
    </citation>
    <scope>NUCLEOTIDE SEQUENCE [LARGE SCALE GENOMIC DNA]</scope>
    <source>
        <strain evidence="4 5">Baltimore</strain>
    </source>
</reference>
<dbReference type="GO" id="GO:0005634">
    <property type="term" value="C:nucleus"/>
    <property type="evidence" value="ECO:0007669"/>
    <property type="project" value="InterPro"/>
</dbReference>
<feature type="region of interest" description="Disordered" evidence="2">
    <location>
        <begin position="537"/>
        <end position="576"/>
    </location>
</feature>
<evidence type="ECO:0000256" key="2">
    <source>
        <dbReference type="SAM" id="MobiDB-lite"/>
    </source>
</evidence>
<dbReference type="InterPro" id="IPR000331">
    <property type="entry name" value="Rap/Ran_GAP_dom"/>
</dbReference>
<evidence type="ECO:0000256" key="1">
    <source>
        <dbReference type="ARBA" id="ARBA00022468"/>
    </source>
</evidence>
<dbReference type="PANTHER" id="PTHR10063">
    <property type="entry name" value="TUBERIN"/>
    <property type="match status" value="1"/>
</dbReference>
<dbReference type="Gene3D" id="3.40.50.11210">
    <property type="entry name" value="Rap/Ran-GAP"/>
    <property type="match status" value="1"/>
</dbReference>
<dbReference type="InterPro" id="IPR027107">
    <property type="entry name" value="Tuberin/Ral-act_asu"/>
</dbReference>
<gene>
    <name evidence="4" type="ORF">ANCCAN_02459</name>
</gene>
<dbReference type="SUPFAM" id="SSF48371">
    <property type="entry name" value="ARM repeat"/>
    <property type="match status" value="1"/>
</dbReference>
<dbReference type="InterPro" id="IPR035974">
    <property type="entry name" value="Rap/Ran-GAP_sf"/>
</dbReference>
<dbReference type="STRING" id="29170.A0A368H7N0"/>
<keyword evidence="1" id="KW-0343">GTPase activation</keyword>
<dbReference type="FunFam" id="3.40.50.11210:FF:000001">
    <property type="entry name" value="Ral GTPase-activating protein subunit alpha-1 isoform 1"/>
    <property type="match status" value="1"/>
</dbReference>
<evidence type="ECO:0000259" key="3">
    <source>
        <dbReference type="PROSITE" id="PS50085"/>
    </source>
</evidence>
<dbReference type="Proteomes" id="UP000252519">
    <property type="component" value="Unassembled WGS sequence"/>
</dbReference>
<evidence type="ECO:0000313" key="5">
    <source>
        <dbReference type="Proteomes" id="UP000252519"/>
    </source>
</evidence>
<sequence length="1333" mass="149217">MFARKAKASDLMGSLQRFTDMSRDSVSRVKHLKILLDSLSTHEKRQLIEEHSFETFHLVDELLLSADIVANPQGAVEGESGLWTLEQILCYAPELVGNGWQRHAIEALLKKALYPRNLLAIRKIAIRLFLIFYQSLSVFGKATEDLDRVFQCLLPYFPLKDGQNTEAVLQQYCHSAGTVHWSDRSMGSPTTPGTSVSNAKERAQMLQVYLDKFLEYCTRETSRIEWSDEKKRFQCASFIIDRVINLYIAECFSDIETNGVDIFGGWEGADDTVEALDTADPIVIARYWLIRWVNNLAAVRQQPSSQWHPGVLLYHDALFASHKATNTALSLMREAMTLPLPCSNVIQKVVATLSAWLLQYEIPPFVASDEVPVETSSLLLINMLLSFFQSPYLLQPGDRLQSAITTSYSILRACRDLASHRLSLPRPLSVRVWSELMYRLCQSAARVCSHSDKYSQEMSAAFAMTVLSNMVMIKAVRNIDVDDKLWDEVNNVFLHGIWIQMAQQWSRISHSVTRALILHLAHVDMFTQEDLDKANQGSAAAKKNDVAAENETGEENSVDTESTGDNSSFMEGDDITSSVPTWNGNPTIWLQVWRRFMCVLGPHCVSSANALIAVETLSNTIHNLLSANLDPLAHWIASRLVHTPVNLLPHCIASLGTILNTSRKPSSILQAHILHAFIRLIKAGDPQVLPHITSMSPRHLAVLSQHLLQVIPGMITQHPPNTHTLKVLPHITSMSPRHLAVLSQHLLQVIPGMITQHPPNTHTLKVLALLSTSNAPAEQLLMKQAGFLMARCCVSSIFSTDLLLFKLAPSDISLTHALLCVNALCMLIIQRGDSELLAKMFSVLQTHRCGPNLLPMLCSCLESLFKVSKNPAALQVILRTIPTLRDDRLRTEVQWTIASLALANSLKSDLPQITKTFLADKQKLLEGAVLTMEGQFPLPGFNVAKWNSVESTPAKPNDTQVFVQRNSAIIGVNKEQQLEITSRTVVGRHCWILEPHKSERKECRNVNAWLQKEAQRGRRAGRESVGILGAMEDPFDSLPRPNNATTNNCSPDWMNILESSRRQPQPLKPVPPSNGKQAISGLHEWRSFSASLGFVPNVADVPSNFSRDLKHLDQTCAREVHKVAVIYVADGQEDKQSILSNTLASPCFDRFVSELGWQVCIGKGHEGYPGGLPYDTTAPYYASPDTELIFHVSTHLSGDVTQKWKHIGNDEVHVVWSEHSKPYRRETIATKFCDVLIVLERADEKTYRVRVETVSALEFGPLYDGALVGGEELAELVRLTVINASRAYRLARKDHIRPLRHREHVFAHDTMRHMKKVRLSDAINALYIPTMTA</sequence>
<dbReference type="PANTHER" id="PTHR10063:SF11">
    <property type="entry name" value="RHO GTPASE-ACTIVATING PROTEIN CG5521-RELATED"/>
    <property type="match status" value="1"/>
</dbReference>
<dbReference type="InterPro" id="IPR016024">
    <property type="entry name" value="ARM-type_fold"/>
</dbReference>
<dbReference type="GO" id="GO:0005096">
    <property type="term" value="F:GTPase activator activity"/>
    <property type="evidence" value="ECO:0007669"/>
    <property type="project" value="UniProtKB-KW"/>
</dbReference>
<proteinExistence type="predicted"/>
<name>A0A368H7N0_ANCCA</name>
<dbReference type="SUPFAM" id="SSF111347">
    <property type="entry name" value="Rap/Ran-GAP"/>
    <property type="match status" value="1"/>
</dbReference>
<protein>
    <submittedName>
        <fullName evidence="4">Rap/ran-GAP</fullName>
    </submittedName>
</protein>